<keyword evidence="2" id="KW-1185">Reference proteome</keyword>
<organism evidence="1 2">
    <name type="scientific">Saccharothrix ecbatanensis</name>
    <dbReference type="NCBI Taxonomy" id="1105145"/>
    <lineage>
        <taxon>Bacteria</taxon>
        <taxon>Bacillati</taxon>
        <taxon>Actinomycetota</taxon>
        <taxon>Actinomycetes</taxon>
        <taxon>Pseudonocardiales</taxon>
        <taxon>Pseudonocardiaceae</taxon>
        <taxon>Saccharothrix</taxon>
    </lineage>
</organism>
<dbReference type="AlphaFoldDB" id="A0A7W9HMJ7"/>
<evidence type="ECO:0000313" key="2">
    <source>
        <dbReference type="Proteomes" id="UP000552097"/>
    </source>
</evidence>
<dbReference type="RefSeq" id="WP_221483621.1">
    <property type="nucleotide sequence ID" value="NZ_JACHMO010000001.1"/>
</dbReference>
<accession>A0A7W9HMJ7</accession>
<reference evidence="1 2" key="1">
    <citation type="submission" date="2020-08" db="EMBL/GenBank/DDBJ databases">
        <title>Sequencing the genomes of 1000 actinobacteria strains.</title>
        <authorList>
            <person name="Klenk H.-P."/>
        </authorList>
    </citation>
    <scope>NUCLEOTIDE SEQUENCE [LARGE SCALE GENOMIC DNA]</scope>
    <source>
        <strain evidence="1 2">DSM 45486</strain>
    </source>
</reference>
<evidence type="ECO:0000313" key="1">
    <source>
        <dbReference type="EMBL" id="MBB5805012.1"/>
    </source>
</evidence>
<dbReference type="Proteomes" id="UP000552097">
    <property type="component" value="Unassembled WGS sequence"/>
</dbReference>
<dbReference type="Pfam" id="PF08843">
    <property type="entry name" value="AbiEii"/>
    <property type="match status" value="1"/>
</dbReference>
<sequence length="218" mass="23739">MPDESSPEGLTDFQVEVARVFFGLAESEGFLLAGGAALVAQALTDRPTQDLDFFAGPDSGDVVAARDAFETAARERGWSVRRVRDGVTFCRLVVSGPDSLVVDLALDTPPSRPPTASFIGPTFDLEELAGRKTLALFDRAEARDFTDVYALVHRYGKQLLLARAAEVDMGFDMAVFAQMLGTLSRFEDSELPIPGDRVAELRSFFASWAVELVDDRPS</sequence>
<dbReference type="EMBL" id="JACHMO010000001">
    <property type="protein sequence ID" value="MBB5805012.1"/>
    <property type="molecule type" value="Genomic_DNA"/>
</dbReference>
<name>A0A7W9HMJ7_9PSEU</name>
<proteinExistence type="predicted"/>
<dbReference type="InterPro" id="IPR014942">
    <property type="entry name" value="AbiEii"/>
</dbReference>
<gene>
    <name evidence="1" type="ORF">F4560_004780</name>
</gene>
<comment type="caution">
    <text evidence="1">The sequence shown here is derived from an EMBL/GenBank/DDBJ whole genome shotgun (WGS) entry which is preliminary data.</text>
</comment>
<evidence type="ECO:0008006" key="3">
    <source>
        <dbReference type="Google" id="ProtNLM"/>
    </source>
</evidence>
<protein>
    <recommendedName>
        <fullName evidence="3">Nucleotidyltransferase AbiEii toxin of type IV toxin-antitoxin system</fullName>
    </recommendedName>
</protein>